<dbReference type="PANTHER" id="PTHR45453">
    <property type="entry name" value="PHOSPHATE REGULON SENSOR PROTEIN PHOR"/>
    <property type="match status" value="1"/>
</dbReference>
<evidence type="ECO:0000256" key="1">
    <source>
        <dbReference type="ARBA" id="ARBA00000085"/>
    </source>
</evidence>
<keyword evidence="9" id="KW-1185">Reference proteome</keyword>
<dbReference type="RefSeq" id="WP_162331607.1">
    <property type="nucleotide sequence ID" value="NZ_CP048113.1"/>
</dbReference>
<dbReference type="AlphaFoldDB" id="A0A6B9ZH35"/>
<dbReference type="PANTHER" id="PTHR45453:SF1">
    <property type="entry name" value="PHOSPHATE REGULON SENSOR PROTEIN PHOR"/>
    <property type="match status" value="1"/>
</dbReference>
<dbReference type="InterPro" id="IPR036890">
    <property type="entry name" value="HATPase_C_sf"/>
</dbReference>
<feature type="domain" description="Histidine kinase/HSP90-like ATPase" evidence="7">
    <location>
        <begin position="223"/>
        <end position="346"/>
    </location>
</feature>
<dbReference type="InterPro" id="IPR003594">
    <property type="entry name" value="HATPase_dom"/>
</dbReference>
<dbReference type="SUPFAM" id="SSF55874">
    <property type="entry name" value="ATPase domain of HSP90 chaperone/DNA topoisomerase II/histidine kinase"/>
    <property type="match status" value="1"/>
</dbReference>
<dbReference type="GO" id="GO:0000155">
    <property type="term" value="F:phosphorelay sensor kinase activity"/>
    <property type="evidence" value="ECO:0007669"/>
    <property type="project" value="TreeGrafter"/>
</dbReference>
<evidence type="ECO:0000256" key="5">
    <source>
        <dbReference type="ARBA" id="ARBA00022777"/>
    </source>
</evidence>
<dbReference type="GO" id="GO:0004721">
    <property type="term" value="F:phosphoprotein phosphatase activity"/>
    <property type="evidence" value="ECO:0007669"/>
    <property type="project" value="TreeGrafter"/>
</dbReference>
<evidence type="ECO:0000256" key="4">
    <source>
        <dbReference type="ARBA" id="ARBA00022679"/>
    </source>
</evidence>
<dbReference type="Gene3D" id="3.30.565.10">
    <property type="entry name" value="Histidine kinase-like ATPase, C-terminal domain"/>
    <property type="match status" value="1"/>
</dbReference>
<keyword evidence="5 8" id="KW-0418">Kinase</keyword>
<dbReference type="EC" id="2.7.13.3" evidence="2"/>
<evidence type="ECO:0000256" key="2">
    <source>
        <dbReference type="ARBA" id="ARBA00012438"/>
    </source>
</evidence>
<keyword evidence="3" id="KW-0597">Phosphoprotein</keyword>
<dbReference type="EMBL" id="CP048113">
    <property type="protein sequence ID" value="QHS59913.1"/>
    <property type="molecule type" value="Genomic_DNA"/>
</dbReference>
<evidence type="ECO:0000259" key="7">
    <source>
        <dbReference type="SMART" id="SM00387"/>
    </source>
</evidence>
<protein>
    <recommendedName>
        <fullName evidence="2">histidine kinase</fullName>
        <ecNumber evidence="2">2.7.13.3</ecNumber>
    </recommendedName>
</protein>
<evidence type="ECO:0000313" key="8">
    <source>
        <dbReference type="EMBL" id="QHS59913.1"/>
    </source>
</evidence>
<dbReference type="InterPro" id="IPR050351">
    <property type="entry name" value="BphY/WalK/GraS-like"/>
</dbReference>
<accession>A0A6B9ZH35</accession>
<dbReference type="KEGG" id="chih:GWR21_10015"/>
<dbReference type="GO" id="GO:0016036">
    <property type="term" value="P:cellular response to phosphate starvation"/>
    <property type="evidence" value="ECO:0007669"/>
    <property type="project" value="TreeGrafter"/>
</dbReference>
<dbReference type="Proteomes" id="UP000476411">
    <property type="component" value="Chromosome"/>
</dbReference>
<keyword evidence="4" id="KW-0808">Transferase</keyword>
<organism evidence="8 9">
    <name type="scientific">Chitinophaga agri</name>
    <dbReference type="NCBI Taxonomy" id="2703787"/>
    <lineage>
        <taxon>Bacteria</taxon>
        <taxon>Pseudomonadati</taxon>
        <taxon>Bacteroidota</taxon>
        <taxon>Chitinophagia</taxon>
        <taxon>Chitinophagales</taxon>
        <taxon>Chitinophagaceae</taxon>
        <taxon>Chitinophaga</taxon>
    </lineage>
</organism>
<gene>
    <name evidence="8" type="ORF">GWR21_10015</name>
</gene>
<evidence type="ECO:0000256" key="6">
    <source>
        <dbReference type="ARBA" id="ARBA00023012"/>
    </source>
</evidence>
<evidence type="ECO:0000256" key="3">
    <source>
        <dbReference type="ARBA" id="ARBA00022553"/>
    </source>
</evidence>
<dbReference type="Pfam" id="PF02518">
    <property type="entry name" value="HATPase_c"/>
    <property type="match status" value="1"/>
</dbReference>
<sequence>MIDKYITEENGSVLFSTLPVSCKNCISSAEDGSQTIESCDSFKEKRRIAKIQNCKALTFACTNEYDLIKSSRIFKEKLAIYDELRDEINLMKKQIQEEYNQPIKRLIHNLTSINAHSIQDLYSLIPQETLTQNYLNQIKNIERLILAQPDEAAKTFLRIAKNNASMKTEFSVFKKLYETDPILQPRYHPVRKVIFNLLYIFFPDFTDQYIYVNVQENYDKLYIDYESMHVAFYHLIENATKYAKPGSTIDISFSNKEKEFSIDFRMLSLKIEEDEKLKILEENYSGSQAKKEGKSGNGIGLHLVNKILEMNRAQLIVLNNVDKSSKFLGGVPYEWNIFRIIFRIDGSDKSAS</sequence>
<evidence type="ECO:0000313" key="9">
    <source>
        <dbReference type="Proteomes" id="UP000476411"/>
    </source>
</evidence>
<comment type="catalytic activity">
    <reaction evidence="1">
        <text>ATP + protein L-histidine = ADP + protein N-phospho-L-histidine.</text>
        <dbReference type="EC" id="2.7.13.3"/>
    </reaction>
</comment>
<dbReference type="SMART" id="SM00387">
    <property type="entry name" value="HATPase_c"/>
    <property type="match status" value="1"/>
</dbReference>
<keyword evidence="6" id="KW-0902">Two-component regulatory system</keyword>
<dbReference type="GO" id="GO:0005886">
    <property type="term" value="C:plasma membrane"/>
    <property type="evidence" value="ECO:0007669"/>
    <property type="project" value="TreeGrafter"/>
</dbReference>
<reference evidence="8 9" key="1">
    <citation type="submission" date="2020-01" db="EMBL/GenBank/DDBJ databases">
        <title>Complete genome sequence of Chitinophaga sp. H33E-04 isolated from quinoa roots.</title>
        <authorList>
            <person name="Weon H.-Y."/>
            <person name="Lee S.A."/>
        </authorList>
    </citation>
    <scope>NUCLEOTIDE SEQUENCE [LARGE SCALE GENOMIC DNA]</scope>
    <source>
        <strain evidence="8 9">H33E-04</strain>
    </source>
</reference>
<proteinExistence type="predicted"/>
<name>A0A6B9ZH35_9BACT</name>